<dbReference type="HOGENOM" id="CLU_112088_0_0_1"/>
<organism evidence="2 3">
    <name type="scientific">Fibroporia radiculosa</name>
    <dbReference type="NCBI Taxonomy" id="599839"/>
    <lineage>
        <taxon>Eukaryota</taxon>
        <taxon>Fungi</taxon>
        <taxon>Dikarya</taxon>
        <taxon>Basidiomycota</taxon>
        <taxon>Agaricomycotina</taxon>
        <taxon>Agaricomycetes</taxon>
        <taxon>Polyporales</taxon>
        <taxon>Fibroporiaceae</taxon>
        <taxon>Fibroporia</taxon>
    </lineage>
</organism>
<protein>
    <submittedName>
        <fullName evidence="2">Uncharacterized protein</fullName>
    </submittedName>
</protein>
<dbReference type="GeneID" id="24093692"/>
<dbReference type="InParanoid" id="J4I847"/>
<dbReference type="AlphaFoldDB" id="J4I847"/>
<dbReference type="RefSeq" id="XP_012178064.1">
    <property type="nucleotide sequence ID" value="XM_012322674.1"/>
</dbReference>
<dbReference type="OrthoDB" id="529205at2759"/>
<accession>J4I847</accession>
<gene>
    <name evidence="2" type="ORF">FIBRA_00786</name>
</gene>
<evidence type="ECO:0000313" key="2">
    <source>
        <dbReference type="EMBL" id="CCL98781.1"/>
    </source>
</evidence>
<name>J4I847_9APHY</name>
<keyword evidence="3" id="KW-1185">Reference proteome</keyword>
<reference evidence="2 3" key="1">
    <citation type="journal article" date="2012" name="Appl. Environ. Microbiol.">
        <title>Short-read sequencing for genomic analysis of the brown rot fungus Fibroporia radiculosa.</title>
        <authorList>
            <person name="Tang J.D."/>
            <person name="Perkins A.D."/>
            <person name="Sonstegard T.S."/>
            <person name="Schroeder S.G."/>
            <person name="Burgess S.C."/>
            <person name="Diehl S.V."/>
        </authorList>
    </citation>
    <scope>NUCLEOTIDE SEQUENCE [LARGE SCALE GENOMIC DNA]</scope>
    <source>
        <strain evidence="2 3">TFFH 294</strain>
    </source>
</reference>
<evidence type="ECO:0000256" key="1">
    <source>
        <dbReference type="SAM" id="MobiDB-lite"/>
    </source>
</evidence>
<proteinExistence type="predicted"/>
<feature type="region of interest" description="Disordered" evidence="1">
    <location>
        <begin position="101"/>
        <end position="170"/>
    </location>
</feature>
<evidence type="ECO:0000313" key="3">
    <source>
        <dbReference type="Proteomes" id="UP000006352"/>
    </source>
</evidence>
<dbReference type="Proteomes" id="UP000006352">
    <property type="component" value="Unassembled WGS sequence"/>
</dbReference>
<sequence length="170" mass="18782">MSAIIPIVARTAFKRVVAVPGASVAPSFRFYSSATHANDPLVLETEKHRNLSKNQHKTSTTIDNAPGWNEYLASDSEANVKADRSTHDFDGLQQSTVKHIRNRHHTNDSPLSDPREQATNTNRMDDSEVVEAVYERDEVSGPLSGAASGSEFVEEEEVERVTRHRSAPAK</sequence>
<dbReference type="STRING" id="599839.J4I847"/>
<dbReference type="EMBL" id="HE796900">
    <property type="protein sequence ID" value="CCL98781.1"/>
    <property type="molecule type" value="Genomic_DNA"/>
</dbReference>